<evidence type="ECO:0000313" key="2">
    <source>
        <dbReference type="Proteomes" id="UP000198341"/>
    </source>
</evidence>
<organism evidence="1 2">
    <name type="scientific">Bathycoccus prasinos</name>
    <dbReference type="NCBI Taxonomy" id="41875"/>
    <lineage>
        <taxon>Eukaryota</taxon>
        <taxon>Viridiplantae</taxon>
        <taxon>Chlorophyta</taxon>
        <taxon>Mamiellophyceae</taxon>
        <taxon>Mamiellales</taxon>
        <taxon>Bathycoccaceae</taxon>
        <taxon>Bathycoccus</taxon>
    </lineage>
</organism>
<dbReference type="EMBL" id="FO082278">
    <property type="protein sequence ID" value="CCO14097.1"/>
    <property type="molecule type" value="Genomic_DNA"/>
</dbReference>
<evidence type="ECO:0000313" key="1">
    <source>
        <dbReference type="EMBL" id="CCO14097.1"/>
    </source>
</evidence>
<dbReference type="Proteomes" id="UP000198341">
    <property type="component" value="Chromosome 1"/>
</dbReference>
<gene>
    <name evidence="1" type="ORF">Bathy01g03740</name>
</gene>
<proteinExistence type="predicted"/>
<reference evidence="1 2" key="1">
    <citation type="submission" date="2011-10" db="EMBL/GenBank/DDBJ databases">
        <authorList>
            <person name="Genoscope - CEA"/>
        </authorList>
    </citation>
    <scope>NUCLEOTIDE SEQUENCE [LARGE SCALE GENOMIC DNA]</scope>
    <source>
        <strain evidence="1 2">RCC 1105</strain>
    </source>
</reference>
<dbReference type="InterPro" id="IPR046509">
    <property type="entry name" value="DUF6687"/>
</dbReference>
<dbReference type="RefSeq" id="XP_007515218.1">
    <property type="nucleotide sequence ID" value="XM_007515156.1"/>
</dbReference>
<name>K8E8W5_9CHLO</name>
<accession>K8E8W5</accession>
<dbReference type="eggNOG" id="ENOG502S5N1">
    <property type="taxonomic scope" value="Eukaryota"/>
</dbReference>
<sequence length="546" mass="62488">MHSVLLNATSRAKPFAPFEENETSTKERTWKREEIVVIFVVLPFFQPCKAVSTLGRNRIECSSKHIFIFPKNMSIDHRGGGGVLNHEQPHSSSFLSLFKSALYVWHSFVRCVGVYAFVQIGKTIVIYKKKYPYKRVVRGWVPWSGSEHAEDVLVVDCTHAKNKTITHHKGSSTPREVKVGDTSTENVLHAIKTRHRFTTKRGKVSRVTCDHFDIDGLISVFSVLHPNDAVKYEEILVEAARIGDFREFEHVNVVAPASVKALRLCSYINQVEKERFNLPFVGDEKENCLLKYKHFLEYFKGYVVACGTCDVDRIHEEFELTMEGEEEFSKVLRDAKLVREHKNDITKWFEVSTTVVKLPKPVHYYALFGATVGTDTCIAIYDGKRYEVEHKYTTFVDVQSRETQPRLDLTHLAKTLNALEEDDGIKRNFKWEVAGVTDTGPLLRLHDLSASARLTKAERYQHPDQRKINPSSIPQSAFLETVKSYLTFGQKEMARYAKINPLAGREVDCVGDGSGYLRGKNWTWKETQTLNANVDWSAWDRERTSA</sequence>
<dbReference type="Pfam" id="PF20392">
    <property type="entry name" value="DUF6687"/>
    <property type="match status" value="1"/>
</dbReference>
<keyword evidence="2" id="KW-1185">Reference proteome</keyword>
<dbReference type="OrthoDB" id="26679at2759"/>
<dbReference type="AlphaFoldDB" id="K8E8W5"/>
<protein>
    <submittedName>
        <fullName evidence="1">Uncharacterized protein</fullName>
    </submittedName>
</protein>
<dbReference type="GeneID" id="19018109"/>
<dbReference type="KEGG" id="bpg:Bathy01g03740"/>